<dbReference type="STRING" id="52441.SAMN05216302_1001257"/>
<feature type="transmembrane region" description="Helical" evidence="14">
    <location>
        <begin position="6"/>
        <end position="28"/>
    </location>
</feature>
<name>A0A1I3XFZ8_9PROT</name>
<evidence type="ECO:0000313" key="15">
    <source>
        <dbReference type="EMBL" id="SFK18021.1"/>
    </source>
</evidence>
<keyword evidence="6 13" id="KW-0441">Lipid A biosynthesis</keyword>
<evidence type="ECO:0000256" key="10">
    <source>
        <dbReference type="ARBA" id="ARBA00022840"/>
    </source>
</evidence>
<keyword evidence="14" id="KW-0472">Membrane</keyword>
<dbReference type="UniPathway" id="UPA00359">
    <property type="reaction ID" value="UER00482"/>
</dbReference>
<comment type="caution">
    <text evidence="13">Lacks conserved residue(s) required for the propagation of feature annotation.</text>
</comment>
<gene>
    <name evidence="13" type="primary">lpxK</name>
    <name evidence="15" type="ORF">SAMN05216302_1001257</name>
</gene>
<keyword evidence="10 13" id="KW-0067">ATP-binding</keyword>
<dbReference type="GO" id="GO:0009245">
    <property type="term" value="P:lipid A biosynthetic process"/>
    <property type="evidence" value="ECO:0007669"/>
    <property type="project" value="UniProtKB-UniRule"/>
</dbReference>
<dbReference type="GO" id="GO:0009244">
    <property type="term" value="P:lipopolysaccharide core region biosynthetic process"/>
    <property type="evidence" value="ECO:0007669"/>
    <property type="project" value="TreeGrafter"/>
</dbReference>
<sequence length="373" mass="42518">MKLSELYWHRITPLHILLWPLSLLFGLFMRIRKLCYWLDFFPTVKLPVPVIVVDSITTKDGGKTPLILWLVDMLQTRGLRPGIVTRGNLDNPGNPEAVTKNSDPTTVRGKALLMAQRFENICPVWVGGDPADVAQALLKASPECNVIICTTGLQHPRLERDFEIAVADFSESSFGNGLLLPAGPLRTSIRRLHNVDAVVINGSQKYHYDTREWAPTYFMKLVGETIYNLSKPDTRHPITILKNRKLYAIASYENSQWFFDQLLQTGLQSDLHTVAEDHRFVEQDFYDLHAEAVIMPEEDALQCQAFARDRIWALPVEAWISGELQALVLNQLRTKFADSDVLNELFACSANDSYAIKKKKIYWYAIRLSDFSH</sequence>
<dbReference type="GO" id="GO:0005524">
    <property type="term" value="F:ATP binding"/>
    <property type="evidence" value="ECO:0007669"/>
    <property type="project" value="UniProtKB-UniRule"/>
</dbReference>
<dbReference type="NCBIfam" id="TIGR00682">
    <property type="entry name" value="lpxK"/>
    <property type="match status" value="1"/>
</dbReference>
<proteinExistence type="inferred from homology"/>
<evidence type="ECO:0000256" key="8">
    <source>
        <dbReference type="ARBA" id="ARBA00022741"/>
    </source>
</evidence>
<evidence type="ECO:0000256" key="4">
    <source>
        <dbReference type="ARBA" id="ARBA00016436"/>
    </source>
</evidence>
<dbReference type="EC" id="2.7.1.130" evidence="3 13"/>
<comment type="pathway">
    <text evidence="2 13">Glycolipid biosynthesis; lipid IV(A) biosynthesis; lipid IV(A) from (3R)-3-hydroxytetradecanoyl-[acyl-carrier-protein] and UDP-N-acetyl-alpha-D-glucosamine: step 6/6.</text>
</comment>
<dbReference type="PANTHER" id="PTHR42724">
    <property type="entry name" value="TETRAACYLDISACCHARIDE 4'-KINASE"/>
    <property type="match status" value="1"/>
</dbReference>
<keyword evidence="9 13" id="KW-0418">Kinase</keyword>
<evidence type="ECO:0000313" key="16">
    <source>
        <dbReference type="Proteomes" id="UP000199533"/>
    </source>
</evidence>
<dbReference type="GO" id="GO:0005886">
    <property type="term" value="C:plasma membrane"/>
    <property type="evidence" value="ECO:0007669"/>
    <property type="project" value="TreeGrafter"/>
</dbReference>
<dbReference type="Pfam" id="PF02606">
    <property type="entry name" value="LpxK"/>
    <property type="match status" value="1"/>
</dbReference>
<keyword evidence="5 13" id="KW-0444">Lipid biosynthesis</keyword>
<dbReference type="InterPro" id="IPR003758">
    <property type="entry name" value="LpxK"/>
</dbReference>
<dbReference type="PANTHER" id="PTHR42724:SF1">
    <property type="entry name" value="TETRAACYLDISACCHARIDE 4'-KINASE, MITOCHONDRIAL-RELATED"/>
    <property type="match status" value="1"/>
</dbReference>
<evidence type="ECO:0000256" key="7">
    <source>
        <dbReference type="ARBA" id="ARBA00022679"/>
    </source>
</evidence>
<evidence type="ECO:0000256" key="6">
    <source>
        <dbReference type="ARBA" id="ARBA00022556"/>
    </source>
</evidence>
<keyword evidence="14" id="KW-1133">Transmembrane helix</keyword>
<evidence type="ECO:0000256" key="11">
    <source>
        <dbReference type="ARBA" id="ARBA00023098"/>
    </source>
</evidence>
<dbReference type="EMBL" id="FOSP01000001">
    <property type="protein sequence ID" value="SFK18021.1"/>
    <property type="molecule type" value="Genomic_DNA"/>
</dbReference>
<comment type="similarity">
    <text evidence="13">Belongs to the LpxK family.</text>
</comment>
<keyword evidence="14" id="KW-0812">Transmembrane</keyword>
<dbReference type="RefSeq" id="WP_090696565.1">
    <property type="nucleotide sequence ID" value="NZ_FOSP01000001.1"/>
</dbReference>
<dbReference type="HAMAP" id="MF_00409">
    <property type="entry name" value="LpxK"/>
    <property type="match status" value="1"/>
</dbReference>
<reference evidence="16" key="1">
    <citation type="submission" date="2016-10" db="EMBL/GenBank/DDBJ databases">
        <authorList>
            <person name="Varghese N."/>
            <person name="Submissions S."/>
        </authorList>
    </citation>
    <scope>NUCLEOTIDE SEQUENCE [LARGE SCALE GENOMIC DNA]</scope>
    <source>
        <strain evidence="16">Nm69</strain>
    </source>
</reference>
<evidence type="ECO:0000256" key="14">
    <source>
        <dbReference type="SAM" id="Phobius"/>
    </source>
</evidence>
<keyword evidence="16" id="KW-1185">Reference proteome</keyword>
<comment type="catalytic activity">
    <reaction evidence="13">
        <text>a lipid A disaccharide + ATP = a lipid IVA + ADP + H(+)</text>
        <dbReference type="Rhea" id="RHEA:67840"/>
        <dbReference type="ChEBI" id="CHEBI:15378"/>
        <dbReference type="ChEBI" id="CHEBI:30616"/>
        <dbReference type="ChEBI" id="CHEBI:176343"/>
        <dbReference type="ChEBI" id="CHEBI:176425"/>
        <dbReference type="ChEBI" id="CHEBI:456216"/>
        <dbReference type="EC" id="2.7.1.130"/>
    </reaction>
</comment>
<dbReference type="Proteomes" id="UP000199533">
    <property type="component" value="Unassembled WGS sequence"/>
</dbReference>
<dbReference type="AlphaFoldDB" id="A0A1I3XFZ8"/>
<evidence type="ECO:0000256" key="2">
    <source>
        <dbReference type="ARBA" id="ARBA00004870"/>
    </source>
</evidence>
<organism evidence="15 16">
    <name type="scientific">Nitrosomonas aestuarii</name>
    <dbReference type="NCBI Taxonomy" id="52441"/>
    <lineage>
        <taxon>Bacteria</taxon>
        <taxon>Pseudomonadati</taxon>
        <taxon>Pseudomonadota</taxon>
        <taxon>Betaproteobacteria</taxon>
        <taxon>Nitrosomonadales</taxon>
        <taxon>Nitrosomonadaceae</taxon>
        <taxon>Nitrosomonas</taxon>
    </lineage>
</organism>
<accession>A0A1I3XFZ8</accession>
<comment type="function">
    <text evidence="1 13">Transfers the gamma-phosphate of ATP to the 4'-position of a tetraacyldisaccharide 1-phosphate intermediate (termed DS-1-P) to form tetraacyldisaccharide 1,4'-bis-phosphate (lipid IVA).</text>
</comment>
<keyword evidence="8 13" id="KW-0547">Nucleotide-binding</keyword>
<evidence type="ECO:0000256" key="5">
    <source>
        <dbReference type="ARBA" id="ARBA00022516"/>
    </source>
</evidence>
<keyword evidence="11 13" id="KW-0443">Lipid metabolism</keyword>
<evidence type="ECO:0000256" key="13">
    <source>
        <dbReference type="HAMAP-Rule" id="MF_00409"/>
    </source>
</evidence>
<evidence type="ECO:0000256" key="9">
    <source>
        <dbReference type="ARBA" id="ARBA00022777"/>
    </source>
</evidence>
<keyword evidence="7 13" id="KW-0808">Transferase</keyword>
<evidence type="ECO:0000256" key="1">
    <source>
        <dbReference type="ARBA" id="ARBA00002274"/>
    </source>
</evidence>
<evidence type="ECO:0000256" key="12">
    <source>
        <dbReference type="ARBA" id="ARBA00029757"/>
    </source>
</evidence>
<dbReference type="GO" id="GO:0009029">
    <property type="term" value="F:lipid-A 4'-kinase activity"/>
    <property type="evidence" value="ECO:0007669"/>
    <property type="project" value="UniProtKB-UniRule"/>
</dbReference>
<dbReference type="OrthoDB" id="9766423at2"/>
<evidence type="ECO:0000256" key="3">
    <source>
        <dbReference type="ARBA" id="ARBA00012071"/>
    </source>
</evidence>
<protein>
    <recommendedName>
        <fullName evidence="4 13">Tetraacyldisaccharide 4'-kinase</fullName>
        <ecNumber evidence="3 13">2.7.1.130</ecNumber>
    </recommendedName>
    <alternativeName>
        <fullName evidence="12 13">Lipid A 4'-kinase</fullName>
    </alternativeName>
</protein>